<dbReference type="RefSeq" id="WP_055194769.1">
    <property type="nucleotide sequence ID" value="NZ_CABIYH010000017.1"/>
</dbReference>
<dbReference type="SUPFAM" id="SSF51215">
    <property type="entry name" value="Regulatory protein AraC"/>
    <property type="match status" value="1"/>
</dbReference>
<dbReference type="Pfam" id="PF07883">
    <property type="entry name" value="Cupin_2"/>
    <property type="match status" value="1"/>
</dbReference>
<dbReference type="InterPro" id="IPR013096">
    <property type="entry name" value="Cupin_2"/>
</dbReference>
<dbReference type="OrthoDB" id="9791615at2"/>
<dbReference type="GO" id="GO:0043565">
    <property type="term" value="F:sequence-specific DNA binding"/>
    <property type="evidence" value="ECO:0007669"/>
    <property type="project" value="InterPro"/>
</dbReference>
<evidence type="ECO:0000256" key="1">
    <source>
        <dbReference type="ARBA" id="ARBA00023015"/>
    </source>
</evidence>
<dbReference type="PRINTS" id="PR00032">
    <property type="entry name" value="HTHARAC"/>
</dbReference>
<dbReference type="InterPro" id="IPR020449">
    <property type="entry name" value="Tscrpt_reg_AraC-type_HTH"/>
</dbReference>
<dbReference type="AlphaFoldDB" id="A0A173V1Y2"/>
<name>A0A173V1Y2_9FIRM</name>
<feature type="domain" description="HTH araC/xylS-type" evidence="4">
    <location>
        <begin position="193"/>
        <end position="291"/>
    </location>
</feature>
<protein>
    <submittedName>
        <fullName evidence="5">DNA-binding transcriptional regulator MelR</fullName>
    </submittedName>
</protein>
<dbReference type="InterPro" id="IPR014710">
    <property type="entry name" value="RmlC-like_jellyroll"/>
</dbReference>
<dbReference type="PANTHER" id="PTHR43280">
    <property type="entry name" value="ARAC-FAMILY TRANSCRIPTIONAL REGULATOR"/>
    <property type="match status" value="1"/>
</dbReference>
<keyword evidence="1" id="KW-0805">Transcription regulation</keyword>
<dbReference type="CDD" id="cd02208">
    <property type="entry name" value="cupin_RmlC-like"/>
    <property type="match status" value="1"/>
</dbReference>
<dbReference type="PROSITE" id="PS01124">
    <property type="entry name" value="HTH_ARAC_FAMILY_2"/>
    <property type="match status" value="1"/>
</dbReference>
<accession>A0A173V1Y2</accession>
<keyword evidence="2 5" id="KW-0238">DNA-binding</keyword>
<evidence type="ECO:0000313" key="5">
    <source>
        <dbReference type="EMBL" id="CUN19878.1"/>
    </source>
</evidence>
<dbReference type="EMBL" id="CYXZ01000017">
    <property type="protein sequence ID" value="CUN19878.1"/>
    <property type="molecule type" value="Genomic_DNA"/>
</dbReference>
<proteinExistence type="predicted"/>
<organism evidence="5 6">
    <name type="scientific">Roseburia intestinalis</name>
    <dbReference type="NCBI Taxonomy" id="166486"/>
    <lineage>
        <taxon>Bacteria</taxon>
        <taxon>Bacillati</taxon>
        <taxon>Bacillota</taxon>
        <taxon>Clostridia</taxon>
        <taxon>Lachnospirales</taxon>
        <taxon>Lachnospiraceae</taxon>
        <taxon>Roseburia</taxon>
    </lineage>
</organism>
<evidence type="ECO:0000256" key="3">
    <source>
        <dbReference type="ARBA" id="ARBA00023163"/>
    </source>
</evidence>
<dbReference type="STRING" id="166486.ERS852572_02411"/>
<dbReference type="PANTHER" id="PTHR43280:SF28">
    <property type="entry name" value="HTH-TYPE TRANSCRIPTIONAL ACTIVATOR RHAS"/>
    <property type="match status" value="1"/>
</dbReference>
<gene>
    <name evidence="5" type="primary">tetD</name>
    <name evidence="5" type="ORF">ERS852572_02411</name>
</gene>
<evidence type="ECO:0000259" key="4">
    <source>
        <dbReference type="PROSITE" id="PS01124"/>
    </source>
</evidence>
<dbReference type="SMART" id="SM00342">
    <property type="entry name" value="HTH_ARAC"/>
    <property type="match status" value="1"/>
</dbReference>
<dbReference type="InterPro" id="IPR009057">
    <property type="entry name" value="Homeodomain-like_sf"/>
</dbReference>
<dbReference type="InterPro" id="IPR037923">
    <property type="entry name" value="HTH-like"/>
</dbReference>
<dbReference type="InterPro" id="IPR018060">
    <property type="entry name" value="HTH_AraC"/>
</dbReference>
<dbReference type="GO" id="GO:0003700">
    <property type="term" value="F:DNA-binding transcription factor activity"/>
    <property type="evidence" value="ECO:0007669"/>
    <property type="project" value="InterPro"/>
</dbReference>
<evidence type="ECO:0000313" key="6">
    <source>
        <dbReference type="Proteomes" id="UP000095350"/>
    </source>
</evidence>
<dbReference type="Gene3D" id="2.60.120.10">
    <property type="entry name" value="Jelly Rolls"/>
    <property type="match status" value="1"/>
</dbReference>
<dbReference type="Pfam" id="PF12833">
    <property type="entry name" value="HTH_18"/>
    <property type="match status" value="1"/>
</dbReference>
<dbReference type="Gene3D" id="1.10.10.60">
    <property type="entry name" value="Homeodomain-like"/>
    <property type="match status" value="2"/>
</dbReference>
<dbReference type="Proteomes" id="UP000095350">
    <property type="component" value="Unassembled WGS sequence"/>
</dbReference>
<dbReference type="SUPFAM" id="SSF46689">
    <property type="entry name" value="Homeodomain-like"/>
    <property type="match status" value="2"/>
</dbReference>
<sequence>MAISLSLDQKEKAKHGEQLFPLQRYITNLSSTYPAVTAHWHKEAEFTMITDGNCTYQIQLCPCPVNAGDLIFVPPLVLHSIHSNTDPAMTSETYVFHMNYLGMGNADICAVKYLTPLAMQKIIPPYIIKKEHPVYADALSIFHKISQLYHAKPIGYELRIKSLLLELIALLLPFCQEDSAFSQLSNEHTSKLKAVLEFIEQHYADPLSVADLASVCCFSEYHFMRFFKKYMGESAMEYVRNVRLAKAAELFEQGAQSSLEVSLSCGFNNLSYFHREFKEKYGMTPGAFQRKINV</sequence>
<keyword evidence="3" id="KW-0804">Transcription</keyword>
<reference evidence="5 6" key="1">
    <citation type="submission" date="2015-09" db="EMBL/GenBank/DDBJ databases">
        <authorList>
            <consortium name="Pathogen Informatics"/>
        </authorList>
    </citation>
    <scope>NUCLEOTIDE SEQUENCE [LARGE SCALE GENOMIC DNA]</scope>
    <source>
        <strain evidence="5 6">2789STDY5834960</strain>
    </source>
</reference>
<dbReference type="PaxDb" id="166486-ERS852572_02411"/>
<evidence type="ECO:0000256" key="2">
    <source>
        <dbReference type="ARBA" id="ARBA00023125"/>
    </source>
</evidence>